<keyword evidence="3 10" id="KW-0285">Flavoprotein</keyword>
<feature type="binding site" evidence="11">
    <location>
        <position position="294"/>
    </location>
    <ligand>
        <name>Mg(2+)</name>
        <dbReference type="ChEBI" id="CHEBI:18420"/>
    </ligand>
</feature>
<evidence type="ECO:0000313" key="13">
    <source>
        <dbReference type="EMBL" id="MCA6078235.1"/>
    </source>
</evidence>
<keyword evidence="12" id="KW-1133">Transmembrane helix</keyword>
<evidence type="ECO:0000256" key="8">
    <source>
        <dbReference type="ARBA" id="ARBA00031306"/>
    </source>
</evidence>
<evidence type="ECO:0000256" key="10">
    <source>
        <dbReference type="PIRNR" id="PIRNR006268"/>
    </source>
</evidence>
<accession>A0A9X1HVQ3</accession>
<dbReference type="GO" id="GO:0016740">
    <property type="term" value="F:transferase activity"/>
    <property type="evidence" value="ECO:0007669"/>
    <property type="project" value="UniProtKB-UniRule"/>
</dbReference>
<evidence type="ECO:0000256" key="1">
    <source>
        <dbReference type="ARBA" id="ARBA00011955"/>
    </source>
</evidence>
<keyword evidence="6 10" id="KW-0274">FAD</keyword>
<comment type="similarity">
    <text evidence="10">Belongs to the ApbE family.</text>
</comment>
<evidence type="ECO:0000313" key="14">
    <source>
        <dbReference type="Proteomes" id="UP001139409"/>
    </source>
</evidence>
<evidence type="ECO:0000256" key="2">
    <source>
        <dbReference type="ARBA" id="ARBA00016337"/>
    </source>
</evidence>
<evidence type="ECO:0000256" key="4">
    <source>
        <dbReference type="ARBA" id="ARBA00022679"/>
    </source>
</evidence>
<comment type="caution">
    <text evidence="13">The sequence shown here is derived from an EMBL/GenBank/DDBJ whole genome shotgun (WGS) entry which is preliminary data.</text>
</comment>
<dbReference type="PANTHER" id="PTHR30040">
    <property type="entry name" value="THIAMINE BIOSYNTHESIS LIPOPROTEIN APBE"/>
    <property type="match status" value="1"/>
</dbReference>
<evidence type="ECO:0000256" key="7">
    <source>
        <dbReference type="ARBA" id="ARBA00022842"/>
    </source>
</evidence>
<dbReference type="Proteomes" id="UP001139409">
    <property type="component" value="Unassembled WGS sequence"/>
</dbReference>
<keyword evidence="5 10" id="KW-0479">Metal-binding</keyword>
<dbReference type="EC" id="2.7.1.180" evidence="1 10"/>
<reference evidence="13" key="1">
    <citation type="submission" date="2021-09" db="EMBL/GenBank/DDBJ databases">
        <title>Fulvivirga sp. isolated from coastal sediment.</title>
        <authorList>
            <person name="Yu H."/>
        </authorList>
    </citation>
    <scope>NUCLEOTIDE SEQUENCE</scope>
    <source>
        <strain evidence="13">1062</strain>
    </source>
</reference>
<feature type="transmembrane region" description="Helical" evidence="12">
    <location>
        <begin position="7"/>
        <end position="24"/>
    </location>
</feature>
<keyword evidence="12" id="KW-0472">Membrane</keyword>
<proteinExistence type="inferred from homology"/>
<dbReference type="EMBL" id="JAIXNE010000005">
    <property type="protein sequence ID" value="MCA6078235.1"/>
    <property type="molecule type" value="Genomic_DNA"/>
</dbReference>
<keyword evidence="7 10" id="KW-0460">Magnesium</keyword>
<gene>
    <name evidence="13" type="ORF">LDX50_25410</name>
</gene>
<feature type="binding site" evidence="11">
    <location>
        <position position="290"/>
    </location>
    <ligand>
        <name>Mg(2+)</name>
        <dbReference type="ChEBI" id="CHEBI:18420"/>
    </ligand>
</feature>
<dbReference type="RefSeq" id="WP_225699089.1">
    <property type="nucleotide sequence ID" value="NZ_JAIXNE010000005.1"/>
</dbReference>
<evidence type="ECO:0000256" key="3">
    <source>
        <dbReference type="ARBA" id="ARBA00022630"/>
    </source>
</evidence>
<feature type="binding site" evidence="11">
    <location>
        <position position="173"/>
    </location>
    <ligand>
        <name>Mg(2+)</name>
        <dbReference type="ChEBI" id="CHEBI:18420"/>
    </ligand>
</feature>
<evidence type="ECO:0000256" key="5">
    <source>
        <dbReference type="ARBA" id="ARBA00022723"/>
    </source>
</evidence>
<evidence type="ECO:0000256" key="11">
    <source>
        <dbReference type="PIRSR" id="PIRSR006268-2"/>
    </source>
</evidence>
<evidence type="ECO:0000256" key="9">
    <source>
        <dbReference type="ARBA" id="ARBA00048540"/>
    </source>
</evidence>
<comment type="cofactor">
    <cofactor evidence="11">
        <name>Mg(2+)</name>
        <dbReference type="ChEBI" id="CHEBI:18420"/>
    </cofactor>
    <cofactor evidence="11">
        <name>Mn(2+)</name>
        <dbReference type="ChEBI" id="CHEBI:29035"/>
    </cofactor>
    <text evidence="11">Magnesium. Can also use manganese.</text>
</comment>
<evidence type="ECO:0000256" key="6">
    <source>
        <dbReference type="ARBA" id="ARBA00022827"/>
    </source>
</evidence>
<name>A0A9X1HVQ3_9BACT</name>
<evidence type="ECO:0000256" key="12">
    <source>
        <dbReference type="SAM" id="Phobius"/>
    </source>
</evidence>
<dbReference type="PANTHER" id="PTHR30040:SF2">
    <property type="entry name" value="FAD:PROTEIN FMN TRANSFERASE"/>
    <property type="match status" value="1"/>
</dbReference>
<dbReference type="GO" id="GO:0046872">
    <property type="term" value="F:metal ion binding"/>
    <property type="evidence" value="ECO:0007669"/>
    <property type="project" value="UniProtKB-UniRule"/>
</dbReference>
<organism evidence="13 14">
    <name type="scientific">Fulvivirga sedimenti</name>
    <dbReference type="NCBI Taxonomy" id="2879465"/>
    <lineage>
        <taxon>Bacteria</taxon>
        <taxon>Pseudomonadati</taxon>
        <taxon>Bacteroidota</taxon>
        <taxon>Cytophagia</taxon>
        <taxon>Cytophagales</taxon>
        <taxon>Fulvivirgaceae</taxon>
        <taxon>Fulvivirga</taxon>
    </lineage>
</organism>
<keyword evidence="4 10" id="KW-0808">Transferase</keyword>
<dbReference type="Gene3D" id="3.10.520.10">
    <property type="entry name" value="ApbE-like domains"/>
    <property type="match status" value="1"/>
</dbReference>
<comment type="catalytic activity">
    <reaction evidence="9 10">
        <text>L-threonyl-[protein] + FAD = FMN-L-threonyl-[protein] + AMP + H(+)</text>
        <dbReference type="Rhea" id="RHEA:36847"/>
        <dbReference type="Rhea" id="RHEA-COMP:11060"/>
        <dbReference type="Rhea" id="RHEA-COMP:11061"/>
        <dbReference type="ChEBI" id="CHEBI:15378"/>
        <dbReference type="ChEBI" id="CHEBI:30013"/>
        <dbReference type="ChEBI" id="CHEBI:57692"/>
        <dbReference type="ChEBI" id="CHEBI:74257"/>
        <dbReference type="ChEBI" id="CHEBI:456215"/>
        <dbReference type="EC" id="2.7.1.180"/>
    </reaction>
</comment>
<dbReference type="InterPro" id="IPR003374">
    <property type="entry name" value="ApbE-like_sf"/>
</dbReference>
<dbReference type="AlphaFoldDB" id="A0A9X1HVQ3"/>
<dbReference type="SUPFAM" id="SSF143631">
    <property type="entry name" value="ApbE-like"/>
    <property type="match status" value="1"/>
</dbReference>
<sequence>MDLRFKNILYTLILVGAVVIVYLWRNSGEPVLVTFTGTTMGPIRYSVKYYDEKERNFKTEVDSILIAFNQSLNTYIPDSEISQFNLDSVWNFKSEYFFPVLELSDRIYNETNGAYDPTVMPLVNIWGFGPGEQQFPDSSAIDSIKTFIGFERISYDKNQVAKSDRRVQLDFSASAKGYGVDVVVDFLIDQGINNCFVEIGGEVRVVGSNIENDMPWRIGIIDPNSTEGSVRQFAVIELENRAIATSGNYFNYRVVDGRKFSHTIDPSSGYPVVHPLLSASVTAQTCMEADALATAFMVMGHEKAIKYLNEHPEIGAFLIFSTPSGELSTYGTVGLNVKMSGQ</sequence>
<keyword evidence="12" id="KW-0812">Transmembrane</keyword>
<dbReference type="InterPro" id="IPR024932">
    <property type="entry name" value="ApbE"/>
</dbReference>
<keyword evidence="14" id="KW-1185">Reference proteome</keyword>
<dbReference type="PIRSF" id="PIRSF006268">
    <property type="entry name" value="ApbE"/>
    <property type="match status" value="1"/>
</dbReference>
<dbReference type="Pfam" id="PF02424">
    <property type="entry name" value="ApbE"/>
    <property type="match status" value="1"/>
</dbReference>
<protein>
    <recommendedName>
        <fullName evidence="2 10">FAD:protein FMN transferase</fullName>
        <ecNumber evidence="1 10">2.7.1.180</ecNumber>
    </recommendedName>
    <alternativeName>
        <fullName evidence="8 10">Flavin transferase</fullName>
    </alternativeName>
</protein>